<organism evidence="10 11">
    <name type="scientific">Marinimicrobium koreense</name>
    <dbReference type="NCBI Taxonomy" id="306545"/>
    <lineage>
        <taxon>Bacteria</taxon>
        <taxon>Pseudomonadati</taxon>
        <taxon>Pseudomonadota</taxon>
        <taxon>Gammaproteobacteria</taxon>
        <taxon>Cellvibrionales</taxon>
        <taxon>Cellvibrionaceae</taxon>
        <taxon>Marinimicrobium</taxon>
    </lineage>
</organism>
<dbReference type="Gene3D" id="2.60.40.290">
    <property type="match status" value="1"/>
</dbReference>
<dbReference type="Pfam" id="PF00553">
    <property type="entry name" value="CBM_2"/>
    <property type="match status" value="1"/>
</dbReference>
<evidence type="ECO:0000256" key="6">
    <source>
        <dbReference type="RuleBase" id="RU361153"/>
    </source>
</evidence>
<keyword evidence="6" id="KW-0119">Carbohydrate metabolism</keyword>
<dbReference type="GO" id="GO:0008422">
    <property type="term" value="F:beta-glucosidase activity"/>
    <property type="evidence" value="ECO:0007669"/>
    <property type="project" value="TreeGrafter"/>
</dbReference>
<evidence type="ECO:0000256" key="1">
    <source>
        <dbReference type="ARBA" id="ARBA00000966"/>
    </source>
</evidence>
<evidence type="ECO:0000256" key="8">
    <source>
        <dbReference type="SAM" id="SignalP"/>
    </source>
</evidence>
<dbReference type="AlphaFoldDB" id="A0A3N1NTP4"/>
<comment type="similarity">
    <text evidence="6">Belongs to the glycosyl hydrolase 5 (cellulase A) family.</text>
</comment>
<gene>
    <name evidence="10" type="ORF">EDC38_0149</name>
</gene>
<dbReference type="InterPro" id="IPR050386">
    <property type="entry name" value="Glycosyl_hydrolase_5"/>
</dbReference>
<dbReference type="InterPro" id="IPR001919">
    <property type="entry name" value="CBD2"/>
</dbReference>
<keyword evidence="11" id="KW-1185">Reference proteome</keyword>
<sequence>MTFSKIKTISGAFLLAAGLMVAPITQAQSVQCDYLVQSDWGAGAIASIQITNNDTSAINGWQVSWEYEHSTITNLWNAELEGANPYSATNLSWNQSILPGQSIEFGFQVSQNGDAEVPELSGALCSGASSSSSSSVSSSSSSSQSSSSSSVISSSSSSSSVSSSASSSSSSSVSDPGGLTAVELTEQMGVGWNVGNSLDAIGGETAWGNPEITRELIDRVKAAGFDTLRVPVAWSQFSDAENFIIEESWKNRVEEVVNYALDADLYVIMNIHWDGGWMQPTYADQEYVNNRLAIMWTQIAEHFEAYDHRLLFAGTNEVMVEGDYGTPTEEYYTVQNSFNQTFVDTVRATGGNNADRYLVVQGFNTNIDHTVNFAEIPEDTVSDRLLMEVHYYDPYNFTLNESSNITQWGSIATDPNVTETWANESYVDNQFQRMQTNFVDQGVGVILGEYGVISRQNVEDHDTYRRYWNEYITQSALDHGMVPVYWDNGYAGNGGFALFDRYSGSVIEPELVEVLVEASD</sequence>
<reference evidence="10 11" key="1">
    <citation type="submission" date="2018-11" db="EMBL/GenBank/DDBJ databases">
        <title>Genomic Encyclopedia of Type Strains, Phase IV (KMG-IV): sequencing the most valuable type-strain genomes for metagenomic binning, comparative biology and taxonomic classification.</title>
        <authorList>
            <person name="Goeker M."/>
        </authorList>
    </citation>
    <scope>NUCLEOTIDE SEQUENCE [LARGE SCALE GENOMIC DNA]</scope>
    <source>
        <strain evidence="10 11">DSM 16974</strain>
    </source>
</reference>
<dbReference type="OrthoDB" id="9800955at2"/>
<evidence type="ECO:0000256" key="5">
    <source>
        <dbReference type="ARBA" id="ARBA00023295"/>
    </source>
</evidence>
<keyword evidence="3 6" id="KW-0378">Hydrolase</keyword>
<keyword evidence="4" id="KW-1015">Disulfide bond</keyword>
<dbReference type="GO" id="GO:0030247">
    <property type="term" value="F:polysaccharide binding"/>
    <property type="evidence" value="ECO:0007669"/>
    <property type="project" value="UniProtKB-UniRule"/>
</dbReference>
<comment type="catalytic activity">
    <reaction evidence="1 6">
        <text>Endohydrolysis of (1-&gt;4)-beta-D-glucosidic linkages in cellulose, lichenin and cereal beta-D-glucans.</text>
        <dbReference type="EC" id="3.2.1.4"/>
    </reaction>
</comment>
<dbReference type="GO" id="GO:0008810">
    <property type="term" value="F:cellulase activity"/>
    <property type="evidence" value="ECO:0007669"/>
    <property type="project" value="UniProtKB-EC"/>
</dbReference>
<evidence type="ECO:0000256" key="2">
    <source>
        <dbReference type="ARBA" id="ARBA00022729"/>
    </source>
</evidence>
<dbReference type="GO" id="GO:0005576">
    <property type="term" value="C:extracellular region"/>
    <property type="evidence" value="ECO:0007669"/>
    <property type="project" value="TreeGrafter"/>
</dbReference>
<dbReference type="EMBL" id="RJUK01000001">
    <property type="protein sequence ID" value="ROQ19565.1"/>
    <property type="molecule type" value="Genomic_DNA"/>
</dbReference>
<dbReference type="RefSeq" id="WP_123636905.1">
    <property type="nucleotide sequence ID" value="NZ_RJUK01000001.1"/>
</dbReference>
<dbReference type="SUPFAM" id="SSF49384">
    <property type="entry name" value="Carbohydrate-binding domain"/>
    <property type="match status" value="1"/>
</dbReference>
<feature type="domain" description="CBM2" evidence="9">
    <location>
        <begin position="23"/>
        <end position="128"/>
    </location>
</feature>
<keyword evidence="2 8" id="KW-0732">Signal</keyword>
<comment type="caution">
    <text evidence="10">The sequence shown here is derived from an EMBL/GenBank/DDBJ whole genome shotgun (WGS) entry which is preliminary data.</text>
</comment>
<dbReference type="Proteomes" id="UP000273643">
    <property type="component" value="Unassembled WGS sequence"/>
</dbReference>
<dbReference type="Pfam" id="PF00150">
    <property type="entry name" value="Cellulase"/>
    <property type="match status" value="1"/>
</dbReference>
<dbReference type="EC" id="3.2.1.4" evidence="6"/>
<evidence type="ECO:0000256" key="4">
    <source>
        <dbReference type="ARBA" id="ARBA00023157"/>
    </source>
</evidence>
<evidence type="ECO:0000259" key="9">
    <source>
        <dbReference type="PROSITE" id="PS51173"/>
    </source>
</evidence>
<proteinExistence type="inferred from homology"/>
<name>A0A3N1NTP4_9GAMM</name>
<dbReference type="SMART" id="SM00637">
    <property type="entry name" value="CBD_II"/>
    <property type="match status" value="1"/>
</dbReference>
<evidence type="ECO:0000256" key="7">
    <source>
        <dbReference type="SAM" id="MobiDB-lite"/>
    </source>
</evidence>
<feature type="compositionally biased region" description="Low complexity" evidence="7">
    <location>
        <begin position="132"/>
        <end position="174"/>
    </location>
</feature>
<dbReference type="Gene3D" id="3.20.20.80">
    <property type="entry name" value="Glycosidases"/>
    <property type="match status" value="1"/>
</dbReference>
<feature type="region of interest" description="Disordered" evidence="7">
    <location>
        <begin position="132"/>
        <end position="178"/>
    </location>
</feature>
<dbReference type="PANTHER" id="PTHR31297">
    <property type="entry name" value="GLUCAN ENDO-1,6-BETA-GLUCOSIDASE B"/>
    <property type="match status" value="1"/>
</dbReference>
<accession>A0A3N1NTP4</accession>
<evidence type="ECO:0000256" key="3">
    <source>
        <dbReference type="ARBA" id="ARBA00022801"/>
    </source>
</evidence>
<dbReference type="GO" id="GO:0030245">
    <property type="term" value="P:cellulose catabolic process"/>
    <property type="evidence" value="ECO:0007669"/>
    <property type="project" value="UniProtKB-KW"/>
</dbReference>
<protein>
    <recommendedName>
        <fullName evidence="6">Endoglucanase</fullName>
        <ecNumber evidence="6">3.2.1.4</ecNumber>
    </recommendedName>
</protein>
<dbReference type="InterPro" id="IPR008965">
    <property type="entry name" value="CBM2/CBM3_carb-bd_dom_sf"/>
</dbReference>
<keyword evidence="6" id="KW-0624">Polysaccharide degradation</keyword>
<dbReference type="InterPro" id="IPR012291">
    <property type="entry name" value="CBM2_carb-bd_dom_sf"/>
</dbReference>
<evidence type="ECO:0000313" key="10">
    <source>
        <dbReference type="EMBL" id="ROQ19565.1"/>
    </source>
</evidence>
<keyword evidence="6" id="KW-0136">Cellulose degradation</keyword>
<dbReference type="InterPro" id="IPR017853">
    <property type="entry name" value="GH"/>
</dbReference>
<dbReference type="GO" id="GO:0009986">
    <property type="term" value="C:cell surface"/>
    <property type="evidence" value="ECO:0007669"/>
    <property type="project" value="TreeGrafter"/>
</dbReference>
<keyword evidence="5 6" id="KW-0326">Glycosidase</keyword>
<dbReference type="PROSITE" id="PS51173">
    <property type="entry name" value="CBM2"/>
    <property type="match status" value="1"/>
</dbReference>
<dbReference type="PANTHER" id="PTHR31297:SF17">
    <property type="entry name" value="ENDOGLUCANASE"/>
    <property type="match status" value="1"/>
</dbReference>
<dbReference type="SUPFAM" id="SSF51445">
    <property type="entry name" value="(Trans)glycosidases"/>
    <property type="match status" value="1"/>
</dbReference>
<dbReference type="InterPro" id="IPR001547">
    <property type="entry name" value="Glyco_hydro_5"/>
</dbReference>
<feature type="signal peptide" evidence="8">
    <location>
        <begin position="1"/>
        <end position="27"/>
    </location>
</feature>
<feature type="chain" id="PRO_5018055051" description="Endoglucanase" evidence="8">
    <location>
        <begin position="28"/>
        <end position="520"/>
    </location>
</feature>
<evidence type="ECO:0000313" key="11">
    <source>
        <dbReference type="Proteomes" id="UP000273643"/>
    </source>
</evidence>